<dbReference type="SFLD" id="SFLDG01140">
    <property type="entry name" value="C2.B:_Phosphomannomutase_and_P"/>
    <property type="match status" value="1"/>
</dbReference>
<evidence type="ECO:0000256" key="3">
    <source>
        <dbReference type="ARBA" id="ARBA00022842"/>
    </source>
</evidence>
<keyword evidence="3" id="KW-0460">Magnesium</keyword>
<dbReference type="Pfam" id="PF08282">
    <property type="entry name" value="Hydrolase_3"/>
    <property type="match status" value="2"/>
</dbReference>
<dbReference type="GO" id="GO:0005829">
    <property type="term" value="C:cytosol"/>
    <property type="evidence" value="ECO:0007669"/>
    <property type="project" value="TreeGrafter"/>
</dbReference>
<dbReference type="eggNOG" id="COG3769">
    <property type="taxonomic scope" value="Bacteria"/>
</dbReference>
<dbReference type="GO" id="GO:0000287">
    <property type="term" value="F:magnesium ion binding"/>
    <property type="evidence" value="ECO:0007669"/>
    <property type="project" value="TreeGrafter"/>
</dbReference>
<evidence type="ECO:0000256" key="2">
    <source>
        <dbReference type="ARBA" id="ARBA00022801"/>
    </source>
</evidence>
<keyword evidence="5" id="KW-1185">Reference proteome</keyword>
<dbReference type="GO" id="GO:0050531">
    <property type="term" value="F:mannosyl-3-phosphoglycerate phosphatase activity"/>
    <property type="evidence" value="ECO:0007669"/>
    <property type="project" value="InterPro"/>
</dbReference>
<dbReference type="Gene3D" id="3.30.980.20">
    <property type="entry name" value="Putative mannosyl-3-phosphoglycerate phosphatase, domain 2"/>
    <property type="match status" value="1"/>
</dbReference>
<dbReference type="EMBL" id="JFZB01000018">
    <property type="protein sequence ID" value="KFI25939.1"/>
    <property type="molecule type" value="Genomic_DNA"/>
</dbReference>
<evidence type="ECO:0000313" key="4">
    <source>
        <dbReference type="EMBL" id="KFI25939.1"/>
    </source>
</evidence>
<proteinExistence type="predicted"/>
<dbReference type="Gene3D" id="3.40.50.1000">
    <property type="entry name" value="HAD superfamily/HAD-like"/>
    <property type="match status" value="1"/>
</dbReference>
<keyword evidence="1" id="KW-0479">Metal-binding</keyword>
<dbReference type="InterPro" id="IPR006381">
    <property type="entry name" value="HAD-SF-IIB-MPGP"/>
</dbReference>
<dbReference type="InterPro" id="IPR023214">
    <property type="entry name" value="HAD_sf"/>
</dbReference>
<evidence type="ECO:0000256" key="1">
    <source>
        <dbReference type="ARBA" id="ARBA00022723"/>
    </source>
</evidence>
<dbReference type="STRING" id="1105367.CG50_02900"/>
<protein>
    <submittedName>
        <fullName evidence="4">Mannosyl-3-phosphoglycerate phosphatase</fullName>
    </submittedName>
</protein>
<dbReference type="PANTHER" id="PTHR10000:SF8">
    <property type="entry name" value="HAD SUPERFAMILY HYDROLASE-LIKE, TYPE 3"/>
    <property type="match status" value="1"/>
</dbReference>
<accession>A0A086XV89</accession>
<dbReference type="AlphaFoldDB" id="A0A086XV89"/>
<dbReference type="OrthoDB" id="193379at2"/>
<dbReference type="SUPFAM" id="SSF56784">
    <property type="entry name" value="HAD-like"/>
    <property type="match status" value="1"/>
</dbReference>
<reference evidence="4 5" key="1">
    <citation type="submission" date="2014-03" db="EMBL/GenBank/DDBJ databases">
        <title>Genome of Paenirhodobacter enshiensis DW2-9.</title>
        <authorList>
            <person name="Wang D."/>
            <person name="Wang G."/>
        </authorList>
    </citation>
    <scope>NUCLEOTIDE SEQUENCE [LARGE SCALE GENOMIC DNA]</scope>
    <source>
        <strain evidence="4 5">DW2-9</strain>
    </source>
</reference>
<dbReference type="PANTHER" id="PTHR10000">
    <property type="entry name" value="PHOSPHOSERINE PHOSPHATASE"/>
    <property type="match status" value="1"/>
</dbReference>
<organism evidence="4 5">
    <name type="scientific">Paenirhodobacter enshiensis</name>
    <dbReference type="NCBI Taxonomy" id="1105367"/>
    <lineage>
        <taxon>Bacteria</taxon>
        <taxon>Pseudomonadati</taxon>
        <taxon>Pseudomonadota</taxon>
        <taxon>Alphaproteobacteria</taxon>
        <taxon>Rhodobacterales</taxon>
        <taxon>Rhodobacter group</taxon>
        <taxon>Paenirhodobacter</taxon>
    </lineage>
</organism>
<dbReference type="GO" id="GO:0051479">
    <property type="term" value="P:mannosylglycerate biosynthetic process"/>
    <property type="evidence" value="ECO:0007669"/>
    <property type="project" value="InterPro"/>
</dbReference>
<keyword evidence="2" id="KW-0378">Hydrolase</keyword>
<sequence length="259" mass="26937">MAIKIPRGLVIFTDLDGTLLDHESYDFAPARPMLARLAMAGVPVVLASSKTAAEIALWQERMGLTGWPAIVENGAGISAGTDDPDAGEQPTYPRLCRAIAAARVPFRGFATMTDADLAALTGLPLGEARLARQRAWSEPGLWQGDAAGLAAFLAKMAAEGITARRGGRFLTLSYGGTKAARMAELAERLNARLTVALGDAPNDAEMIAAASRGIVVKNDHGPGLPPLPGESTGRILRSRTAGPTGWAEALDTLLSGLAG</sequence>
<gene>
    <name evidence="4" type="ORF">CG50_02900</name>
</gene>
<dbReference type="NCBIfam" id="TIGR01486">
    <property type="entry name" value="HAD-SF-IIB-MPGP"/>
    <property type="match status" value="1"/>
</dbReference>
<dbReference type="Proteomes" id="UP000028824">
    <property type="component" value="Unassembled WGS sequence"/>
</dbReference>
<dbReference type="RefSeq" id="WP_036637871.1">
    <property type="nucleotide sequence ID" value="NZ_JFZB01000018.1"/>
</dbReference>
<dbReference type="SFLD" id="SFLDS00003">
    <property type="entry name" value="Haloacid_Dehalogenase"/>
    <property type="match status" value="1"/>
</dbReference>
<dbReference type="SFLD" id="SFLDG01142">
    <property type="entry name" value="C2.B.2:_Mannosyl-3-phosphoglyc"/>
    <property type="match status" value="1"/>
</dbReference>
<name>A0A086XV89_9RHOB</name>
<comment type="caution">
    <text evidence="4">The sequence shown here is derived from an EMBL/GenBank/DDBJ whole genome shotgun (WGS) entry which is preliminary data.</text>
</comment>
<dbReference type="InterPro" id="IPR036412">
    <property type="entry name" value="HAD-like_sf"/>
</dbReference>
<evidence type="ECO:0000313" key="5">
    <source>
        <dbReference type="Proteomes" id="UP000028824"/>
    </source>
</evidence>